<keyword evidence="1" id="KW-0732">Signal</keyword>
<sequence>MIKKISLYILVLASTILAGCDPTENVIFDVNNGQSLAKFTTGDQTIPVPDSGATAIISVGVSTVSDTDRRVTLSIDAANTTATTAAYTINDATAVIPAGEYIANIEIDANFTGVPVTGFADLVVNIDGVEGAELEEDLSNKVSFFRFCPFENGATFLGDYRLETQVLGIFGSTTLTDGVVTISQGATVADRVFTSIPYPGLGSFSPVNIGFSLICDDIVFSPIDDIGVGCSGGNAFAPSTANASTYTANDDSELVINFIDDARGQCAGGGAPVEVQIRLVKM</sequence>
<organism evidence="2 3">
    <name type="scientific">Tenacibaculum jejuense</name>
    <dbReference type="NCBI Taxonomy" id="584609"/>
    <lineage>
        <taxon>Bacteria</taxon>
        <taxon>Pseudomonadati</taxon>
        <taxon>Bacteroidota</taxon>
        <taxon>Flavobacteriia</taxon>
        <taxon>Flavobacteriales</taxon>
        <taxon>Flavobacteriaceae</taxon>
        <taxon>Tenacibaculum</taxon>
    </lineage>
</organism>
<evidence type="ECO:0000313" key="2">
    <source>
        <dbReference type="EMBL" id="SNR17090.1"/>
    </source>
</evidence>
<evidence type="ECO:0000256" key="1">
    <source>
        <dbReference type="SAM" id="SignalP"/>
    </source>
</evidence>
<dbReference type="RefSeq" id="WP_095074049.1">
    <property type="nucleotide sequence ID" value="NZ_LT899436.1"/>
</dbReference>
<feature type="signal peptide" evidence="1">
    <location>
        <begin position="1"/>
        <end position="18"/>
    </location>
</feature>
<dbReference type="KEGG" id="tje:TJEJU_3446"/>
<gene>
    <name evidence="2" type="ORF">TJEJU_3446</name>
</gene>
<name>A0A238UFB3_9FLAO</name>
<feature type="chain" id="PRO_5012285845" evidence="1">
    <location>
        <begin position="19"/>
        <end position="282"/>
    </location>
</feature>
<protein>
    <submittedName>
        <fullName evidence="2">Probable lipoprotein</fullName>
    </submittedName>
</protein>
<keyword evidence="3" id="KW-1185">Reference proteome</keyword>
<reference evidence="2 3" key="1">
    <citation type="submission" date="2017-07" db="EMBL/GenBank/DDBJ databases">
        <authorList>
            <person name="Sun Z.S."/>
            <person name="Albrecht U."/>
            <person name="Echele G."/>
            <person name="Lee C.C."/>
        </authorList>
    </citation>
    <scope>NUCLEOTIDE SEQUENCE [LARGE SCALE GENOMIC DNA]</scope>
    <source>
        <strain evidence="3">type strain: KCTC 22618</strain>
    </source>
</reference>
<dbReference type="Proteomes" id="UP000215214">
    <property type="component" value="Chromosome TJEJU"/>
</dbReference>
<proteinExistence type="predicted"/>
<dbReference type="OrthoDB" id="1341662at2"/>
<dbReference type="AlphaFoldDB" id="A0A238UFB3"/>
<keyword evidence="2" id="KW-0449">Lipoprotein</keyword>
<accession>A0A238UFB3</accession>
<evidence type="ECO:0000313" key="3">
    <source>
        <dbReference type="Proteomes" id="UP000215214"/>
    </source>
</evidence>
<dbReference type="PROSITE" id="PS51257">
    <property type="entry name" value="PROKAR_LIPOPROTEIN"/>
    <property type="match status" value="1"/>
</dbReference>
<dbReference type="EMBL" id="LT899436">
    <property type="protein sequence ID" value="SNR17090.1"/>
    <property type="molecule type" value="Genomic_DNA"/>
</dbReference>